<gene>
    <name evidence="1" type="ORF">EVAR_96134_1</name>
</gene>
<accession>A0A4C2A6P0</accession>
<dbReference type="EMBL" id="BGZK01002519">
    <property type="protein sequence ID" value="GBP94557.1"/>
    <property type="molecule type" value="Genomic_DNA"/>
</dbReference>
<protein>
    <submittedName>
        <fullName evidence="1">Uncharacterized protein</fullName>
    </submittedName>
</protein>
<keyword evidence="2" id="KW-1185">Reference proteome</keyword>
<dbReference type="Proteomes" id="UP000299102">
    <property type="component" value="Unassembled WGS sequence"/>
</dbReference>
<comment type="caution">
    <text evidence="1">The sequence shown here is derived from an EMBL/GenBank/DDBJ whole genome shotgun (WGS) entry which is preliminary data.</text>
</comment>
<proteinExistence type="predicted"/>
<name>A0A4C2A6P0_EUMVA</name>
<dbReference type="AlphaFoldDB" id="A0A4C2A6P0"/>
<organism evidence="1 2">
    <name type="scientific">Eumeta variegata</name>
    <name type="common">Bagworm moth</name>
    <name type="synonym">Eumeta japonica</name>
    <dbReference type="NCBI Taxonomy" id="151549"/>
    <lineage>
        <taxon>Eukaryota</taxon>
        <taxon>Metazoa</taxon>
        <taxon>Ecdysozoa</taxon>
        <taxon>Arthropoda</taxon>
        <taxon>Hexapoda</taxon>
        <taxon>Insecta</taxon>
        <taxon>Pterygota</taxon>
        <taxon>Neoptera</taxon>
        <taxon>Endopterygota</taxon>
        <taxon>Lepidoptera</taxon>
        <taxon>Glossata</taxon>
        <taxon>Ditrysia</taxon>
        <taxon>Tineoidea</taxon>
        <taxon>Psychidae</taxon>
        <taxon>Oiketicinae</taxon>
        <taxon>Eumeta</taxon>
    </lineage>
</organism>
<sequence>MTFTHRNLAVRSRKNGGLGLIAWVRGRQPLQNNPNPKVRTAPMGCMAEGNQSLAPTSMDPAHIVELCLFVGMGVTLWQRSSSLTDLGMVTQNHQTAITVPVAFRASSAEEYKKIITTIRAKGLIGHTFTQKTPNATE</sequence>
<evidence type="ECO:0000313" key="2">
    <source>
        <dbReference type="Proteomes" id="UP000299102"/>
    </source>
</evidence>
<evidence type="ECO:0000313" key="1">
    <source>
        <dbReference type="EMBL" id="GBP94557.1"/>
    </source>
</evidence>
<reference evidence="1 2" key="1">
    <citation type="journal article" date="2019" name="Commun. Biol.">
        <title>The bagworm genome reveals a unique fibroin gene that provides high tensile strength.</title>
        <authorList>
            <person name="Kono N."/>
            <person name="Nakamura H."/>
            <person name="Ohtoshi R."/>
            <person name="Tomita M."/>
            <person name="Numata K."/>
            <person name="Arakawa K."/>
        </authorList>
    </citation>
    <scope>NUCLEOTIDE SEQUENCE [LARGE SCALE GENOMIC DNA]</scope>
</reference>